<feature type="chain" id="PRO_5001818087" evidence="1">
    <location>
        <begin position="28"/>
        <end position="209"/>
    </location>
</feature>
<dbReference type="EMBL" id="JGYQ01000002">
    <property type="protein sequence ID" value="KFI49234.1"/>
    <property type="molecule type" value="Genomic_DNA"/>
</dbReference>
<dbReference type="InterPro" id="IPR016047">
    <property type="entry name" value="M23ase_b-sheet_dom"/>
</dbReference>
<dbReference type="PANTHER" id="PTHR21666:SF270">
    <property type="entry name" value="MUREIN HYDROLASE ACTIVATOR ENVC"/>
    <property type="match status" value="1"/>
</dbReference>
<dbReference type="InterPro" id="IPR011055">
    <property type="entry name" value="Dup_hybrid_motif"/>
</dbReference>
<evidence type="ECO:0000259" key="2">
    <source>
        <dbReference type="Pfam" id="PF01551"/>
    </source>
</evidence>
<feature type="domain" description="M23ase beta-sheet core" evidence="2">
    <location>
        <begin position="98"/>
        <end position="193"/>
    </location>
</feature>
<dbReference type="CDD" id="cd12797">
    <property type="entry name" value="M23_peptidase"/>
    <property type="match status" value="1"/>
</dbReference>
<dbReference type="Proteomes" id="UP000029093">
    <property type="component" value="Unassembled WGS sequence"/>
</dbReference>
<feature type="signal peptide" evidence="1">
    <location>
        <begin position="1"/>
        <end position="27"/>
    </location>
</feature>
<dbReference type="SUPFAM" id="SSF51261">
    <property type="entry name" value="Duplicated hybrid motif"/>
    <property type="match status" value="1"/>
</dbReference>
<keyword evidence="1" id="KW-0732">Signal</keyword>
<evidence type="ECO:0000313" key="4">
    <source>
        <dbReference type="Proteomes" id="UP000029093"/>
    </source>
</evidence>
<evidence type="ECO:0000313" key="3">
    <source>
        <dbReference type="EMBL" id="KFI49234.1"/>
    </source>
</evidence>
<keyword evidence="4" id="KW-1185">Reference proteome</keyword>
<gene>
    <name evidence="3" type="ORF">BBOU_0097</name>
</gene>
<dbReference type="InterPro" id="IPR050570">
    <property type="entry name" value="Cell_wall_metabolism_enzyme"/>
</dbReference>
<dbReference type="AlphaFoldDB" id="A0A086ZRT4"/>
<comment type="caution">
    <text evidence="3">The sequence shown here is derived from an EMBL/GenBank/DDBJ whole genome shotgun (WGS) entry which is preliminary data.</text>
</comment>
<sequence length="209" mass="22433">MSKPTRRFATMLIIGSLVSSFAGLSSAYQPAPYSGHPAVRVVPCTKTAHTRPSRSHAPAVNATAVPSSQACAALMVWPVTHPMVIKHFEQPSRLWSSRHRGVDLAAQPGDVIMAPASGTVRFSGDVAEKSVVSIEHDTGFISTFEPAITQLPVGTPVQRREIIGTIQGISDHCGTSCLHWGVKTQAGEERYVDPESLVVQRSIDLKPES</sequence>
<proteinExistence type="predicted"/>
<protein>
    <submittedName>
        <fullName evidence="3">Peptidoglycan-specific endopeptidase, M23 family</fullName>
    </submittedName>
</protein>
<evidence type="ECO:0000256" key="1">
    <source>
        <dbReference type="SAM" id="SignalP"/>
    </source>
</evidence>
<dbReference type="PANTHER" id="PTHR21666">
    <property type="entry name" value="PEPTIDASE-RELATED"/>
    <property type="match status" value="1"/>
</dbReference>
<accession>A0A086ZRT4</accession>
<reference evidence="3 4" key="1">
    <citation type="submission" date="2014-03" db="EMBL/GenBank/DDBJ databases">
        <title>Genomics of Bifidobacteria.</title>
        <authorList>
            <person name="Ventura M."/>
            <person name="Milani C."/>
            <person name="Lugli G.A."/>
        </authorList>
    </citation>
    <scope>NUCLEOTIDE SEQUENCE [LARGE SCALE GENOMIC DNA]</scope>
    <source>
        <strain evidence="3 4">LMG 10736</strain>
    </source>
</reference>
<name>A0A086ZRT4_9BIFI</name>
<dbReference type="GO" id="GO:0004222">
    <property type="term" value="F:metalloendopeptidase activity"/>
    <property type="evidence" value="ECO:0007669"/>
    <property type="project" value="TreeGrafter"/>
</dbReference>
<dbReference type="Gene3D" id="2.70.70.10">
    <property type="entry name" value="Glucose Permease (Domain IIA)"/>
    <property type="match status" value="1"/>
</dbReference>
<organism evidence="3 4">
    <name type="scientific">Bifidobacterium boum</name>
    <dbReference type="NCBI Taxonomy" id="78343"/>
    <lineage>
        <taxon>Bacteria</taxon>
        <taxon>Bacillati</taxon>
        <taxon>Actinomycetota</taxon>
        <taxon>Actinomycetes</taxon>
        <taxon>Bifidobacteriales</taxon>
        <taxon>Bifidobacteriaceae</taxon>
        <taxon>Bifidobacterium</taxon>
    </lineage>
</organism>
<dbReference type="Pfam" id="PF01551">
    <property type="entry name" value="Peptidase_M23"/>
    <property type="match status" value="1"/>
</dbReference>